<keyword evidence="2" id="KW-1185">Reference proteome</keyword>
<dbReference type="Ensembl" id="ENSCSAVT00000013661.1">
    <property type="protein sequence ID" value="ENSCSAVP00000013505.1"/>
    <property type="gene ID" value="ENSCSAVG00000007917.1"/>
</dbReference>
<dbReference type="AlphaFoldDB" id="H2Z7E3"/>
<evidence type="ECO:0000313" key="2">
    <source>
        <dbReference type="Proteomes" id="UP000007875"/>
    </source>
</evidence>
<reference evidence="1" key="3">
    <citation type="submission" date="2025-09" db="UniProtKB">
        <authorList>
            <consortium name="Ensembl"/>
        </authorList>
    </citation>
    <scope>IDENTIFICATION</scope>
</reference>
<proteinExistence type="predicted"/>
<dbReference type="InParanoid" id="H2Z7E3"/>
<dbReference type="Proteomes" id="UP000007875">
    <property type="component" value="Unassembled WGS sequence"/>
</dbReference>
<organism evidence="1 2">
    <name type="scientific">Ciona savignyi</name>
    <name type="common">Pacific transparent sea squirt</name>
    <dbReference type="NCBI Taxonomy" id="51511"/>
    <lineage>
        <taxon>Eukaryota</taxon>
        <taxon>Metazoa</taxon>
        <taxon>Chordata</taxon>
        <taxon>Tunicata</taxon>
        <taxon>Ascidiacea</taxon>
        <taxon>Phlebobranchia</taxon>
        <taxon>Cionidae</taxon>
        <taxon>Ciona</taxon>
    </lineage>
</organism>
<dbReference type="HOGENOM" id="CLU_3350809_0_0_1"/>
<accession>H2Z7E3</accession>
<reference evidence="1" key="2">
    <citation type="submission" date="2025-08" db="UniProtKB">
        <authorList>
            <consortium name="Ensembl"/>
        </authorList>
    </citation>
    <scope>IDENTIFICATION</scope>
</reference>
<evidence type="ECO:0000313" key="1">
    <source>
        <dbReference type="Ensembl" id="ENSCSAVP00000013505.1"/>
    </source>
</evidence>
<sequence length="37" mass="3905">MIWLTLANRATASRSLGRSVACRGRKGGTLRGCSGHC</sequence>
<reference evidence="2" key="1">
    <citation type="submission" date="2003-08" db="EMBL/GenBank/DDBJ databases">
        <authorList>
            <person name="Birren B."/>
            <person name="Nusbaum C."/>
            <person name="Abebe A."/>
            <person name="Abouelleil A."/>
            <person name="Adekoya E."/>
            <person name="Ait-zahra M."/>
            <person name="Allen N."/>
            <person name="Allen T."/>
            <person name="An P."/>
            <person name="Anderson M."/>
            <person name="Anderson S."/>
            <person name="Arachchi H."/>
            <person name="Armbruster J."/>
            <person name="Bachantsang P."/>
            <person name="Baldwin J."/>
            <person name="Barry A."/>
            <person name="Bayul T."/>
            <person name="Blitshsteyn B."/>
            <person name="Bloom T."/>
            <person name="Blye J."/>
            <person name="Boguslavskiy L."/>
            <person name="Borowsky M."/>
            <person name="Boukhgalter B."/>
            <person name="Brunache A."/>
            <person name="Butler J."/>
            <person name="Calixte N."/>
            <person name="Calvo S."/>
            <person name="Camarata J."/>
            <person name="Campo K."/>
            <person name="Chang J."/>
            <person name="Cheshatsang Y."/>
            <person name="Citroen M."/>
            <person name="Collymore A."/>
            <person name="Considine T."/>
            <person name="Cook A."/>
            <person name="Cooke P."/>
            <person name="Corum B."/>
            <person name="Cuomo C."/>
            <person name="David R."/>
            <person name="Dawoe T."/>
            <person name="Degray S."/>
            <person name="Dodge S."/>
            <person name="Dooley K."/>
            <person name="Dorje P."/>
            <person name="Dorjee K."/>
            <person name="Dorris L."/>
            <person name="Duffey N."/>
            <person name="Dupes A."/>
            <person name="Elkins T."/>
            <person name="Engels R."/>
            <person name="Erickson J."/>
            <person name="Farina A."/>
            <person name="Faro S."/>
            <person name="Ferreira P."/>
            <person name="Fischer H."/>
            <person name="Fitzgerald M."/>
            <person name="Foley K."/>
            <person name="Gage D."/>
            <person name="Galagan J."/>
            <person name="Gearin G."/>
            <person name="Gnerre S."/>
            <person name="Gnirke A."/>
            <person name="Goyette A."/>
            <person name="Graham J."/>
            <person name="Grandbois E."/>
            <person name="Gyaltsen K."/>
            <person name="Hafez N."/>
            <person name="Hagopian D."/>
            <person name="Hagos B."/>
            <person name="Hall J."/>
            <person name="Hatcher B."/>
            <person name="Heller A."/>
            <person name="Higgins H."/>
            <person name="Honan T."/>
            <person name="Horn A."/>
            <person name="Houde N."/>
            <person name="Hughes L."/>
            <person name="Hulme W."/>
            <person name="Husby E."/>
            <person name="Iliev I."/>
            <person name="Jaffe D."/>
            <person name="Jones C."/>
            <person name="Kamal M."/>
            <person name="Kamat A."/>
            <person name="Kamvysselis M."/>
            <person name="Karlsson E."/>
            <person name="Kells C."/>
            <person name="Kieu A."/>
            <person name="Kisner P."/>
            <person name="Kodira C."/>
            <person name="Kulbokas E."/>
            <person name="Labutti K."/>
            <person name="Lama D."/>
            <person name="Landers T."/>
            <person name="Leger J."/>
            <person name="Levine S."/>
            <person name="Lewis D."/>
            <person name="Lewis T."/>
            <person name="Lindblad-toh K."/>
            <person name="Liu X."/>
            <person name="Lokyitsang T."/>
            <person name="Lokyitsang Y."/>
            <person name="Lucien O."/>
            <person name="Lui A."/>
            <person name="Ma L.J."/>
            <person name="Mabbitt R."/>
            <person name="Macdonald J."/>
            <person name="Maclean C."/>
            <person name="Major J."/>
            <person name="Manning J."/>
            <person name="Marabella R."/>
            <person name="Maru K."/>
            <person name="Matthews C."/>
            <person name="Mauceli E."/>
            <person name="Mccarthy M."/>
            <person name="Mcdonough S."/>
            <person name="Mcghee T."/>
            <person name="Meldrim J."/>
            <person name="Meneus L."/>
            <person name="Mesirov J."/>
            <person name="Mihalev A."/>
            <person name="Mihova T."/>
            <person name="Mikkelsen T."/>
            <person name="Mlenga V."/>
            <person name="Moru K."/>
            <person name="Mozes J."/>
            <person name="Mulrain L."/>
            <person name="Munson G."/>
            <person name="Naylor J."/>
            <person name="Newes C."/>
            <person name="Nguyen C."/>
            <person name="Nguyen N."/>
            <person name="Nguyen T."/>
            <person name="Nicol R."/>
            <person name="Nielsen C."/>
            <person name="Nizzari M."/>
            <person name="Norbu C."/>
            <person name="Norbu N."/>
            <person name="O'donnell P."/>
            <person name="Okoawo O."/>
            <person name="O'leary S."/>
            <person name="Omotosho B."/>
            <person name="O'neill K."/>
            <person name="Osman S."/>
            <person name="Parker S."/>
            <person name="Perrin D."/>
            <person name="Phunkhang P."/>
            <person name="Piqani B."/>
            <person name="Purcell S."/>
            <person name="Rachupka T."/>
            <person name="Ramasamy U."/>
            <person name="Rameau R."/>
            <person name="Ray V."/>
            <person name="Raymond C."/>
            <person name="Retta R."/>
            <person name="Richardson S."/>
            <person name="Rise C."/>
            <person name="Rodriguez J."/>
            <person name="Rogers J."/>
            <person name="Rogov P."/>
            <person name="Rutman M."/>
            <person name="Schupbach R."/>
            <person name="Seaman C."/>
            <person name="Settipalli S."/>
            <person name="Sharpe T."/>
            <person name="Sheridan J."/>
            <person name="Sherpa N."/>
            <person name="Shi J."/>
            <person name="Smirnov S."/>
            <person name="Smith C."/>
            <person name="Sougnez C."/>
            <person name="Spencer B."/>
            <person name="Stalker J."/>
            <person name="Stange-thomann N."/>
            <person name="Stavropoulos S."/>
            <person name="Stetson K."/>
            <person name="Stone C."/>
            <person name="Stone S."/>
            <person name="Stubbs M."/>
            <person name="Talamas J."/>
            <person name="Tchuinga P."/>
            <person name="Tenzing P."/>
            <person name="Tesfaye S."/>
            <person name="Theodore J."/>
            <person name="Thoulutsang Y."/>
            <person name="Topham K."/>
            <person name="Towey S."/>
            <person name="Tsamla T."/>
            <person name="Tsomo N."/>
            <person name="Vallee D."/>
            <person name="Vassiliev H."/>
            <person name="Venkataraman V."/>
            <person name="Vinson J."/>
            <person name="Vo A."/>
            <person name="Wade C."/>
            <person name="Wang S."/>
            <person name="Wangchuk T."/>
            <person name="Wangdi T."/>
            <person name="Whittaker C."/>
            <person name="Wilkinson J."/>
            <person name="Wu Y."/>
            <person name="Wyman D."/>
            <person name="Yadav S."/>
            <person name="Yang S."/>
            <person name="Yang X."/>
            <person name="Yeager S."/>
            <person name="Yee E."/>
            <person name="Young G."/>
            <person name="Zainoun J."/>
            <person name="Zembeck L."/>
            <person name="Zimmer A."/>
            <person name="Zody M."/>
            <person name="Lander E."/>
        </authorList>
    </citation>
    <scope>NUCLEOTIDE SEQUENCE [LARGE SCALE GENOMIC DNA]</scope>
</reference>
<protein>
    <submittedName>
        <fullName evidence="1">Uncharacterized protein</fullName>
    </submittedName>
</protein>
<name>H2Z7E3_CIOSA</name>